<protein>
    <submittedName>
        <fullName evidence="1">Uncharacterized protein</fullName>
    </submittedName>
</protein>
<accession>A0A212PNC3</accession>
<proteinExistence type="predicted"/>
<dbReference type="Proteomes" id="UP000269688">
    <property type="component" value="Segment"/>
</dbReference>
<organismHost>
    <name type="scientific">Loxodonta africana</name>
    <name type="common">African elephant</name>
    <dbReference type="NCBI Taxonomy" id="9785"/>
</organismHost>
<organismHost>
    <name type="scientific">Apodemus sylvaticus</name>
    <name type="common">European woodmouse</name>
    <dbReference type="NCBI Taxonomy" id="10129"/>
</organismHost>
<organismHost>
    <name type="scientific">Felis catus</name>
    <name type="common">Cat</name>
    <name type="synonym">Felis silvestris catus</name>
    <dbReference type="NCBI Taxonomy" id="9685"/>
</organismHost>
<organismHost>
    <name type="scientific">Myodes glareolus</name>
    <name type="common">Bank vole</name>
    <name type="synonym">Clethrionomys glareolus</name>
    <dbReference type="NCBI Taxonomy" id="447135"/>
</organismHost>
<organismHost>
    <name type="scientific">Bos taurus</name>
    <name type="common">Bovine</name>
    <dbReference type="NCBI Taxonomy" id="9913"/>
</organismHost>
<reference evidence="1" key="1">
    <citation type="submission" date="2017-06" db="EMBL/GenBank/DDBJ databases">
        <authorList>
            <person name="Kim H.J."/>
            <person name="Triplett B.A."/>
        </authorList>
    </citation>
    <scope>NUCLEOTIDE SEQUENCE</scope>
    <source>
        <strain evidence="1">Ger/2010/Racoon</strain>
    </source>
</reference>
<organism evidence="1">
    <name type="scientific">Cowpox virus</name>
    <name type="common">CPV</name>
    <dbReference type="NCBI Taxonomy" id="10243"/>
    <lineage>
        <taxon>Viruses</taxon>
        <taxon>Varidnaviria</taxon>
        <taxon>Bamfordvirae</taxon>
        <taxon>Nucleocytoviricota</taxon>
        <taxon>Pokkesviricetes</taxon>
        <taxon>Chitovirales</taxon>
        <taxon>Poxviridae</taxon>
        <taxon>Chordopoxvirinae</taxon>
        <taxon>Orthopoxvirus</taxon>
        <taxon>Orthopoxvirus cowpox</taxon>
    </lineage>
</organism>
<organismHost>
    <name type="scientific">Homo sapiens</name>
    <name type="common">Human</name>
    <dbReference type="NCBI Taxonomy" id="9606"/>
</organismHost>
<evidence type="ECO:0000313" key="1">
    <source>
        <dbReference type="EMBL" id="SNB48382.1"/>
    </source>
</evidence>
<sequence>MYNSSSIHTPEYDVIIHVIEHLKHHKQCVQTVTSGMVFTSPVSSSICTKSDDGRNLSDGFLLIRYITTDDFCTIFDIIPRHIFYQLANVDEH</sequence>
<name>A0A212PNC3_COWPX</name>
<gene>
    <name evidence="1" type="primary">gCPXV0019</name>
</gene>
<organismHost>
    <name type="scientific">Microtus agrestis</name>
    <name type="common">Short-tailed field vole</name>
    <dbReference type="NCBI Taxonomy" id="29092"/>
</organismHost>
<organismHost>
    <name type="scientific">Mus musculus</name>
    <name type="common">Mouse</name>
    <dbReference type="NCBI Taxonomy" id="10090"/>
</organismHost>
<dbReference type="EMBL" id="LT896730">
    <property type="protein sequence ID" value="SNB48382.1"/>
    <property type="molecule type" value="Genomic_DNA"/>
</dbReference>